<reference evidence="4" key="1">
    <citation type="journal article" date="2014" name="Int. J. Syst. Evol. Microbiol.">
        <title>Complete genome sequence of Corynebacterium casei LMG S-19264T (=DSM 44701T), isolated from a smear-ripened cheese.</title>
        <authorList>
            <consortium name="US DOE Joint Genome Institute (JGI-PGF)"/>
            <person name="Walter F."/>
            <person name="Albersmeier A."/>
            <person name="Kalinowski J."/>
            <person name="Ruckert C."/>
        </authorList>
    </citation>
    <scope>NUCLEOTIDE SEQUENCE</scope>
    <source>
        <strain evidence="4">VKM Ac-1321</strain>
    </source>
</reference>
<keyword evidence="5" id="KW-1185">Reference proteome</keyword>
<dbReference type="GO" id="GO:0016491">
    <property type="term" value="F:oxidoreductase activity"/>
    <property type="evidence" value="ECO:0007669"/>
    <property type="project" value="InterPro"/>
</dbReference>
<dbReference type="Proteomes" id="UP001143480">
    <property type="component" value="Unassembled WGS sequence"/>
</dbReference>
<dbReference type="EMBL" id="BSFP01000083">
    <property type="protein sequence ID" value="GLL07011.1"/>
    <property type="molecule type" value="Genomic_DNA"/>
</dbReference>
<feature type="domain" description="Berberine/berberine-like" evidence="3">
    <location>
        <begin position="43"/>
        <end position="76"/>
    </location>
</feature>
<dbReference type="Pfam" id="PF08031">
    <property type="entry name" value="BBE"/>
    <property type="match status" value="1"/>
</dbReference>
<name>A0A9W6KUZ1_9ACTN</name>
<proteinExistence type="predicted"/>
<keyword evidence="2" id="KW-0274">FAD</keyword>
<gene>
    <name evidence="4" type="ORF">GCM10017581_087620</name>
</gene>
<reference evidence="4" key="2">
    <citation type="submission" date="2023-01" db="EMBL/GenBank/DDBJ databases">
        <authorList>
            <person name="Sun Q."/>
            <person name="Evtushenko L."/>
        </authorList>
    </citation>
    <scope>NUCLEOTIDE SEQUENCE</scope>
    <source>
        <strain evidence="4">VKM Ac-1321</strain>
    </source>
</reference>
<evidence type="ECO:0000313" key="4">
    <source>
        <dbReference type="EMBL" id="GLL07011.1"/>
    </source>
</evidence>
<dbReference type="InterPro" id="IPR016164">
    <property type="entry name" value="FAD-linked_Oxase-like_C"/>
</dbReference>
<evidence type="ECO:0000256" key="2">
    <source>
        <dbReference type="ARBA" id="ARBA00022827"/>
    </source>
</evidence>
<dbReference type="GO" id="GO:0050660">
    <property type="term" value="F:flavin adenine dinucleotide binding"/>
    <property type="evidence" value="ECO:0007669"/>
    <property type="project" value="InterPro"/>
</dbReference>
<protein>
    <recommendedName>
        <fullName evidence="3">Berberine/berberine-like domain-containing protein</fullName>
    </recommendedName>
</protein>
<evidence type="ECO:0000259" key="3">
    <source>
        <dbReference type="Pfam" id="PF08031"/>
    </source>
</evidence>
<accession>A0A9W6KUZ1</accession>
<dbReference type="InterPro" id="IPR012951">
    <property type="entry name" value="BBE"/>
</dbReference>
<organism evidence="4 5">
    <name type="scientific">Dactylosporangium matsuzakiense</name>
    <dbReference type="NCBI Taxonomy" id="53360"/>
    <lineage>
        <taxon>Bacteria</taxon>
        <taxon>Bacillati</taxon>
        <taxon>Actinomycetota</taxon>
        <taxon>Actinomycetes</taxon>
        <taxon>Micromonosporales</taxon>
        <taxon>Micromonosporaceae</taxon>
        <taxon>Dactylosporangium</taxon>
    </lineage>
</organism>
<keyword evidence="1" id="KW-0285">Flavoprotein</keyword>
<evidence type="ECO:0000313" key="5">
    <source>
        <dbReference type="Proteomes" id="UP001143480"/>
    </source>
</evidence>
<evidence type="ECO:0000256" key="1">
    <source>
        <dbReference type="ARBA" id="ARBA00022630"/>
    </source>
</evidence>
<dbReference type="Gene3D" id="3.30.465.10">
    <property type="match status" value="1"/>
</dbReference>
<dbReference type="Gene3D" id="3.40.462.20">
    <property type="match status" value="1"/>
</dbReference>
<comment type="caution">
    <text evidence="4">The sequence shown here is derived from an EMBL/GenBank/DDBJ whole genome shotgun (WGS) entry which is preliminary data.</text>
</comment>
<dbReference type="SUPFAM" id="SSF55103">
    <property type="entry name" value="FAD-linked oxidases, C-terminal domain"/>
    <property type="match status" value="1"/>
</dbReference>
<dbReference type="InterPro" id="IPR016169">
    <property type="entry name" value="FAD-bd_PCMH_sub2"/>
</dbReference>
<dbReference type="AlphaFoldDB" id="A0A9W6KUZ1"/>
<sequence>MAVAPYLTPDRTAADAALDRLMAAVRPHAAGTSFLTLLTDPARTRTAFTPANWTRLTEVKRAWDPDRVFRLGHSIPPAGKASS</sequence>
<dbReference type="RefSeq" id="WP_261959043.1">
    <property type="nucleotide sequence ID" value="NZ_BAAAXA010000001.1"/>
</dbReference>